<dbReference type="InterPro" id="IPR043519">
    <property type="entry name" value="NT_sf"/>
</dbReference>
<evidence type="ECO:0000256" key="8">
    <source>
        <dbReference type="RuleBase" id="RU003953"/>
    </source>
</evidence>
<accession>A0ABT1G4I9</accession>
<evidence type="ECO:0000259" key="11">
    <source>
        <dbReference type="Pfam" id="PF12626"/>
    </source>
</evidence>
<evidence type="ECO:0000256" key="3">
    <source>
        <dbReference type="ARBA" id="ARBA00022741"/>
    </source>
</evidence>
<dbReference type="Gene3D" id="3.30.460.10">
    <property type="entry name" value="Beta Polymerase, domain 2"/>
    <property type="match status" value="1"/>
</dbReference>
<evidence type="ECO:0000256" key="2">
    <source>
        <dbReference type="ARBA" id="ARBA00022679"/>
    </source>
</evidence>
<protein>
    <recommendedName>
        <fullName evidence="7">Poly(A) polymerase I</fullName>
        <shortName evidence="7">PAP I</shortName>
        <ecNumber evidence="7">2.7.7.19</ecNumber>
    </recommendedName>
</protein>
<evidence type="ECO:0000313" key="14">
    <source>
        <dbReference type="Proteomes" id="UP001523550"/>
    </source>
</evidence>
<evidence type="ECO:0000256" key="7">
    <source>
        <dbReference type="HAMAP-Rule" id="MF_00957"/>
    </source>
</evidence>
<dbReference type="EC" id="2.7.7.19" evidence="7"/>
<feature type="domain" description="Poly A polymerase head" evidence="10">
    <location>
        <begin position="25"/>
        <end position="154"/>
    </location>
</feature>
<evidence type="ECO:0000256" key="4">
    <source>
        <dbReference type="ARBA" id="ARBA00022840"/>
    </source>
</evidence>
<evidence type="ECO:0000259" key="12">
    <source>
        <dbReference type="Pfam" id="PF12627"/>
    </source>
</evidence>
<dbReference type="Proteomes" id="UP001523550">
    <property type="component" value="Unassembled WGS sequence"/>
</dbReference>
<keyword evidence="6 7" id="KW-0804">Transcription</keyword>
<dbReference type="InterPro" id="IPR052191">
    <property type="entry name" value="tRNA_ntf/polyA_polymerase_I"/>
</dbReference>
<keyword evidence="2 7" id="KW-0808">Transferase</keyword>
<feature type="region of interest" description="Disordered" evidence="9">
    <location>
        <begin position="391"/>
        <end position="420"/>
    </location>
</feature>
<feature type="active site" evidence="7">
    <location>
        <position position="42"/>
    </location>
</feature>
<evidence type="ECO:0000256" key="1">
    <source>
        <dbReference type="ARBA" id="ARBA00022664"/>
    </source>
</evidence>
<dbReference type="Pfam" id="PF01743">
    <property type="entry name" value="PolyA_pol"/>
    <property type="match status" value="1"/>
</dbReference>
<dbReference type="GO" id="GO:1990817">
    <property type="term" value="F:poly(A) RNA polymerase activity"/>
    <property type="evidence" value="ECO:0007669"/>
    <property type="project" value="UniProtKB-EC"/>
</dbReference>
<keyword evidence="4 7" id="KW-0067">ATP-binding</keyword>
<feature type="active site" evidence="7">
    <location>
        <position position="44"/>
    </location>
</feature>
<dbReference type="InterPro" id="IPR002646">
    <property type="entry name" value="PolA_pol_head_dom"/>
</dbReference>
<dbReference type="CDD" id="cd05398">
    <property type="entry name" value="NT_ClassII-CCAase"/>
    <property type="match status" value="1"/>
</dbReference>
<evidence type="ECO:0000259" key="10">
    <source>
        <dbReference type="Pfam" id="PF01743"/>
    </source>
</evidence>
<dbReference type="Pfam" id="PF12626">
    <property type="entry name" value="PolyA_pol_arg_C"/>
    <property type="match status" value="1"/>
</dbReference>
<reference evidence="13 14" key="1">
    <citation type="submission" date="2022-03" db="EMBL/GenBank/DDBJ databases">
        <title>Genomic Encyclopedia of Type Strains, Phase III (KMG-III): the genomes of soil and plant-associated and newly described type strains.</title>
        <authorList>
            <person name="Whitman W."/>
        </authorList>
    </citation>
    <scope>NUCLEOTIDE SEQUENCE [LARGE SCALE GENOMIC DNA]</scope>
    <source>
        <strain evidence="13 14">BSker1</strain>
    </source>
</reference>
<dbReference type="SUPFAM" id="SSF81891">
    <property type="entry name" value="Poly A polymerase C-terminal region-like"/>
    <property type="match status" value="1"/>
</dbReference>
<comment type="similarity">
    <text evidence="7 8">Belongs to the tRNA nucleotidyltransferase/poly(A) polymerase family.</text>
</comment>
<evidence type="ECO:0000256" key="5">
    <source>
        <dbReference type="ARBA" id="ARBA00022884"/>
    </source>
</evidence>
<feature type="compositionally biased region" description="Gly residues" evidence="9">
    <location>
        <begin position="399"/>
        <end position="408"/>
    </location>
</feature>
<evidence type="ECO:0000256" key="9">
    <source>
        <dbReference type="SAM" id="MobiDB-lite"/>
    </source>
</evidence>
<keyword evidence="3 7" id="KW-0547">Nucleotide-binding</keyword>
<feature type="active site" evidence="7">
    <location>
        <position position="123"/>
    </location>
</feature>
<organism evidence="13 14">
    <name type="scientific">Natronospira proteinivora</name>
    <dbReference type="NCBI Taxonomy" id="1807133"/>
    <lineage>
        <taxon>Bacteria</taxon>
        <taxon>Pseudomonadati</taxon>
        <taxon>Pseudomonadota</taxon>
        <taxon>Gammaproteobacteria</taxon>
        <taxon>Natronospirales</taxon>
        <taxon>Natronospiraceae</taxon>
        <taxon>Natronospira</taxon>
    </lineage>
</organism>
<name>A0ABT1G4I9_9GAMM</name>
<dbReference type="PANTHER" id="PTHR43051:SF1">
    <property type="entry name" value="POLYNUCLEOTIDE ADENYLYLTRANSFERASE FAMILY PROTEIN"/>
    <property type="match status" value="1"/>
</dbReference>
<sequence length="420" mass="47716">MSRDNISDNALKVLYRLKKGGFEAHIVGGGVRDLLLGGQPKDFDVATDAKPEEVRDLFRNCRLIGRRFRLAHILFGREIIEVATFRAMNVEQDNGDSRDVDDSGMILRDNVYGNMEEDAFRRDFTINALYYSIHDFSIIDYVGGMQDIRRRQIRLIGDPESRYREDPVRMLRAVRFAVKLGFDIAPTTETPMTFMGDRLEDIPPARLFDEYLKLFLAGRALDNFDMLRRYHLFGVLFPQAEASFQGPNGDTMLAFVRSALANTDRRVSQDKPVTPAFLLAAFLWGAVVHHADRFEADGNSPAESLQMATSIVFDAQQARVAIPRRFSMVMRDIIHMQRRLPKRRGKRALRLLSHPRFRAAYDFLVLRAEAGDAPKELADFWTEVQTLEPKAQEKAFLSQGGGRGQGGKQGRRKGSKPDPS</sequence>
<dbReference type="InterPro" id="IPR025866">
    <property type="entry name" value="PolyA_pol_arg_C_dom"/>
</dbReference>
<dbReference type="NCBIfam" id="TIGR01942">
    <property type="entry name" value="pcnB"/>
    <property type="match status" value="1"/>
</dbReference>
<dbReference type="Pfam" id="PF12627">
    <property type="entry name" value="PolyA_pol_RNAbd"/>
    <property type="match status" value="1"/>
</dbReference>
<evidence type="ECO:0000313" key="13">
    <source>
        <dbReference type="EMBL" id="MCP1726196.1"/>
    </source>
</evidence>
<dbReference type="PANTHER" id="PTHR43051">
    <property type="entry name" value="POLYNUCLEOTIDE ADENYLYLTRANSFERASE FAMILY PROTEIN"/>
    <property type="match status" value="1"/>
</dbReference>
<feature type="domain" description="Polymerase A arginine-rich C-terminal" evidence="11">
    <location>
        <begin position="298"/>
        <end position="412"/>
    </location>
</feature>
<dbReference type="Gene3D" id="1.10.3090.10">
    <property type="entry name" value="cca-adding enzyme, domain 2"/>
    <property type="match status" value="1"/>
</dbReference>
<dbReference type="HAMAP" id="MF_00957">
    <property type="entry name" value="PolyA_pol"/>
    <property type="match status" value="1"/>
</dbReference>
<evidence type="ECO:0000256" key="6">
    <source>
        <dbReference type="ARBA" id="ARBA00023163"/>
    </source>
</evidence>
<dbReference type="SUPFAM" id="SSF81301">
    <property type="entry name" value="Nucleotidyltransferase"/>
    <property type="match status" value="1"/>
</dbReference>
<feature type="domain" description="tRNA nucleotidyltransferase/poly(A) polymerase RNA and SrmB- binding" evidence="12">
    <location>
        <begin position="181"/>
        <end position="242"/>
    </location>
</feature>
<keyword evidence="14" id="KW-1185">Reference proteome</keyword>
<gene>
    <name evidence="7" type="primary">pcnB</name>
    <name evidence="13" type="ORF">J2T60_000161</name>
</gene>
<comment type="catalytic activity">
    <reaction evidence="7">
        <text>RNA(n) + ATP = RNA(n)-3'-adenine ribonucleotide + diphosphate</text>
        <dbReference type="Rhea" id="RHEA:11332"/>
        <dbReference type="Rhea" id="RHEA-COMP:14527"/>
        <dbReference type="Rhea" id="RHEA-COMP:17347"/>
        <dbReference type="ChEBI" id="CHEBI:30616"/>
        <dbReference type="ChEBI" id="CHEBI:33019"/>
        <dbReference type="ChEBI" id="CHEBI:140395"/>
        <dbReference type="ChEBI" id="CHEBI:173115"/>
        <dbReference type="EC" id="2.7.7.19"/>
    </reaction>
</comment>
<keyword evidence="1 7" id="KW-0507">mRNA processing</keyword>
<dbReference type="InterPro" id="IPR032828">
    <property type="entry name" value="PolyA_RNA-bd"/>
</dbReference>
<keyword evidence="5 7" id="KW-0694">RNA-binding</keyword>
<dbReference type="EMBL" id="JALJYF010000001">
    <property type="protein sequence ID" value="MCP1726196.1"/>
    <property type="molecule type" value="Genomic_DNA"/>
</dbReference>
<comment type="caution">
    <text evidence="13">The sequence shown here is derived from an EMBL/GenBank/DDBJ whole genome shotgun (WGS) entry which is preliminary data.</text>
</comment>
<proteinExistence type="inferred from homology"/>
<keyword evidence="13" id="KW-0548">Nucleotidyltransferase</keyword>
<comment type="function">
    <text evidence="7">Adds poly(A) tail to the 3' end of many RNAs, which usually targets these RNAs for decay. Plays a significant role in the global control of gene expression, through influencing the rate of transcript degradation, and in the general RNA quality control.</text>
</comment>
<dbReference type="InterPro" id="IPR010206">
    <property type="entry name" value="PolA_pol_I"/>
</dbReference>